<feature type="domain" description="Methyltransferase type 11" evidence="1">
    <location>
        <begin position="63"/>
        <end position="157"/>
    </location>
</feature>
<dbReference type="PANTHER" id="PTHR42912">
    <property type="entry name" value="METHYLTRANSFERASE"/>
    <property type="match status" value="1"/>
</dbReference>
<dbReference type="CDD" id="cd02440">
    <property type="entry name" value="AdoMet_MTases"/>
    <property type="match status" value="1"/>
</dbReference>
<dbReference type="InterPro" id="IPR013216">
    <property type="entry name" value="Methyltransf_11"/>
</dbReference>
<protein>
    <submittedName>
        <fullName evidence="2">Class I SAM-dependent methyltransferase</fullName>
    </submittedName>
</protein>
<organism evidence="2 3">
    <name type="scientific">Eiseniibacteriota bacterium</name>
    <dbReference type="NCBI Taxonomy" id="2212470"/>
    <lineage>
        <taxon>Bacteria</taxon>
        <taxon>Candidatus Eiseniibacteriota</taxon>
    </lineage>
</organism>
<name>A0A933SDC2_UNCEI</name>
<comment type="caution">
    <text evidence="2">The sequence shown here is derived from an EMBL/GenBank/DDBJ whole genome shotgun (WGS) entry which is preliminary data.</text>
</comment>
<sequence length="257" mass="28047">MDVRAFNAQAWDRLVAMGNRWTLPVSSEEIGRARAGDWAVILTPTRAVPREWFGSLAGRDLLALASGGGQQACVLAAAGANVTLLDNSPAQLAQDRMVAERDGLAIRLERGDMRDLSRFADASFDLIFHPCSNGFVPDVRPVWRECARVLRPGGRLLAGMVNPALYLFDEAEVDRGEFVARYALPYSDMVSRTPEQLARMAEAGEPVSFGHTLDDQIGGQLEAGLLLAGFFEDRWAEHPLDRFFAPCFATLAVKPGG</sequence>
<dbReference type="EMBL" id="JACRIW010000020">
    <property type="protein sequence ID" value="MBI5168368.1"/>
    <property type="molecule type" value="Genomic_DNA"/>
</dbReference>
<reference evidence="2" key="1">
    <citation type="submission" date="2020-07" db="EMBL/GenBank/DDBJ databases">
        <title>Huge and variable diversity of episymbiotic CPR bacteria and DPANN archaea in groundwater ecosystems.</title>
        <authorList>
            <person name="He C.Y."/>
            <person name="Keren R."/>
            <person name="Whittaker M."/>
            <person name="Farag I.F."/>
            <person name="Doudna J."/>
            <person name="Cate J.H.D."/>
            <person name="Banfield J.F."/>
        </authorList>
    </citation>
    <scope>NUCLEOTIDE SEQUENCE</scope>
    <source>
        <strain evidence="2">NC_groundwater_1813_Pr3_B-0.1um_71_17</strain>
    </source>
</reference>
<dbReference type="InterPro" id="IPR029063">
    <property type="entry name" value="SAM-dependent_MTases_sf"/>
</dbReference>
<dbReference type="GO" id="GO:0008757">
    <property type="term" value="F:S-adenosylmethionine-dependent methyltransferase activity"/>
    <property type="evidence" value="ECO:0007669"/>
    <property type="project" value="InterPro"/>
</dbReference>
<dbReference type="AlphaFoldDB" id="A0A933SDC2"/>
<gene>
    <name evidence="2" type="ORF">HZA61_02670</name>
</gene>
<dbReference type="PANTHER" id="PTHR42912:SF6">
    <property type="entry name" value="METHYLTRANSFERASE TYPE 11 DOMAIN-CONTAINING PROTEIN"/>
    <property type="match status" value="1"/>
</dbReference>
<evidence type="ECO:0000259" key="1">
    <source>
        <dbReference type="Pfam" id="PF08241"/>
    </source>
</evidence>
<dbReference type="InterPro" id="IPR050508">
    <property type="entry name" value="Methyltransf_Superfamily"/>
</dbReference>
<accession>A0A933SDC2</accession>
<evidence type="ECO:0000313" key="2">
    <source>
        <dbReference type="EMBL" id="MBI5168368.1"/>
    </source>
</evidence>
<keyword evidence="2" id="KW-0808">Transferase</keyword>
<keyword evidence="2" id="KW-0489">Methyltransferase</keyword>
<dbReference type="Pfam" id="PF08241">
    <property type="entry name" value="Methyltransf_11"/>
    <property type="match status" value="1"/>
</dbReference>
<evidence type="ECO:0000313" key="3">
    <source>
        <dbReference type="Proteomes" id="UP000696931"/>
    </source>
</evidence>
<dbReference type="GO" id="GO:0032259">
    <property type="term" value="P:methylation"/>
    <property type="evidence" value="ECO:0007669"/>
    <property type="project" value="UniProtKB-KW"/>
</dbReference>
<dbReference type="Proteomes" id="UP000696931">
    <property type="component" value="Unassembled WGS sequence"/>
</dbReference>
<dbReference type="Gene3D" id="3.40.50.150">
    <property type="entry name" value="Vaccinia Virus protein VP39"/>
    <property type="match status" value="1"/>
</dbReference>
<dbReference type="SUPFAM" id="SSF53335">
    <property type="entry name" value="S-adenosyl-L-methionine-dependent methyltransferases"/>
    <property type="match status" value="1"/>
</dbReference>
<proteinExistence type="predicted"/>